<dbReference type="EMBL" id="JADBEC010000002">
    <property type="protein sequence ID" value="MBE1507339.1"/>
    <property type="molecule type" value="Genomic_DNA"/>
</dbReference>
<evidence type="ECO:0000313" key="6">
    <source>
        <dbReference type="EMBL" id="MBE1507339.1"/>
    </source>
</evidence>
<dbReference type="InterPro" id="IPR012334">
    <property type="entry name" value="Pectin_lyas_fold"/>
</dbReference>
<keyword evidence="3" id="KW-0732">Signal</keyword>
<name>A0ABR9IVW7_RHIVS</name>
<dbReference type="Pfam" id="PF13229">
    <property type="entry name" value="Beta_helix"/>
    <property type="match status" value="1"/>
</dbReference>
<dbReference type="InterPro" id="IPR022441">
    <property type="entry name" value="Para_beta_helix_rpt-2"/>
</dbReference>
<evidence type="ECO:0000256" key="4">
    <source>
        <dbReference type="SAM" id="MobiDB-lite"/>
    </source>
</evidence>
<organism evidence="6 7">
    <name type="scientific">Rhizobium viscosum</name>
    <name type="common">Arthrobacter viscosus</name>
    <dbReference type="NCBI Taxonomy" id="1673"/>
    <lineage>
        <taxon>Bacteria</taxon>
        <taxon>Pseudomonadati</taxon>
        <taxon>Pseudomonadota</taxon>
        <taxon>Alphaproteobacteria</taxon>
        <taxon>Hyphomicrobiales</taxon>
        <taxon>Rhizobiaceae</taxon>
        <taxon>Rhizobium/Agrobacterium group</taxon>
        <taxon>Rhizobium</taxon>
    </lineage>
</organism>
<evidence type="ECO:0000256" key="1">
    <source>
        <dbReference type="ARBA" id="ARBA00004613"/>
    </source>
</evidence>
<sequence length="409" mass="43668">MTDYYVAIDGSDIAKGSLSAPWKTIGRAMQAQLKPGDQVVVKAGTYHEQIVVTKDGTADNYLTIRSEQSGDALLRPPASDTYSTLNVRANYVRIEGFDVVGGEGHAIDIEGSHHVTIKDNIAHDSGGSGISSAKSDWLTIEDNRVYGNAATNGYQCSGISLWQNMDLAAGNAEFRNIIRNNISYDNVQGPAINWEHTDGNGIIIDGFHDTKYRYGTLIEGNVSYGNGGKGIHVFLSDFVTVRNNTVWHNNHDNANKGSWRGELSNAMGSHNTWVNNIAVADPGTDSRNRAINDVSTNGYVNEDVKWYNNITFNGTPREASVLSDGHAPDAANGNLLGLDPLLSNPATGDFQLKPGSPAINAGTSAFGLGSVDLDGRARSNGKVDIGADEADSSADTPPNAENISGSVRR</sequence>
<dbReference type="PANTHER" id="PTHR40088:SF2">
    <property type="entry name" value="SECRETED SUGAR HYDROLASE"/>
    <property type="match status" value="1"/>
</dbReference>
<gene>
    <name evidence="6" type="ORF">H4W29_004584</name>
</gene>
<comment type="caution">
    <text evidence="6">The sequence shown here is derived from an EMBL/GenBank/DDBJ whole genome shotgun (WGS) entry which is preliminary data.</text>
</comment>
<proteinExistence type="predicted"/>
<dbReference type="PANTHER" id="PTHR40088">
    <property type="entry name" value="PECTATE LYASE (EUROFUNG)"/>
    <property type="match status" value="1"/>
</dbReference>
<dbReference type="InterPro" id="IPR039448">
    <property type="entry name" value="Beta_helix"/>
</dbReference>
<comment type="subcellular location">
    <subcellularLocation>
        <location evidence="1">Secreted</location>
    </subcellularLocation>
</comment>
<feature type="domain" description="Right handed beta helix" evidence="5">
    <location>
        <begin position="89"/>
        <end position="166"/>
    </location>
</feature>
<dbReference type="InterPro" id="IPR011050">
    <property type="entry name" value="Pectin_lyase_fold/virulence"/>
</dbReference>
<dbReference type="Gene3D" id="2.160.20.10">
    <property type="entry name" value="Single-stranded right-handed beta-helix, Pectin lyase-like"/>
    <property type="match status" value="1"/>
</dbReference>
<dbReference type="Proteomes" id="UP000620262">
    <property type="component" value="Unassembled WGS sequence"/>
</dbReference>
<evidence type="ECO:0000256" key="2">
    <source>
        <dbReference type="ARBA" id="ARBA00022525"/>
    </source>
</evidence>
<evidence type="ECO:0000256" key="3">
    <source>
        <dbReference type="ARBA" id="ARBA00022729"/>
    </source>
</evidence>
<accession>A0ABR9IVW7</accession>
<keyword evidence="2" id="KW-0964">Secreted</keyword>
<feature type="region of interest" description="Disordered" evidence="4">
    <location>
        <begin position="377"/>
        <end position="409"/>
    </location>
</feature>
<keyword evidence="7" id="KW-1185">Reference proteome</keyword>
<dbReference type="SUPFAM" id="SSF51126">
    <property type="entry name" value="Pectin lyase-like"/>
    <property type="match status" value="1"/>
</dbReference>
<dbReference type="RefSeq" id="WP_192731086.1">
    <property type="nucleotide sequence ID" value="NZ_BAAAVL010000012.1"/>
</dbReference>
<dbReference type="NCBIfam" id="NF041518">
    <property type="entry name" value="choice_anch_Q"/>
    <property type="match status" value="1"/>
</dbReference>
<evidence type="ECO:0000259" key="5">
    <source>
        <dbReference type="Pfam" id="PF13229"/>
    </source>
</evidence>
<evidence type="ECO:0000313" key="7">
    <source>
        <dbReference type="Proteomes" id="UP000620262"/>
    </source>
</evidence>
<feature type="compositionally biased region" description="Polar residues" evidence="4">
    <location>
        <begin position="393"/>
        <end position="409"/>
    </location>
</feature>
<protein>
    <submittedName>
        <fullName evidence="6">Parallel beta-helix repeat protein</fullName>
    </submittedName>
</protein>
<dbReference type="InterPro" id="IPR059226">
    <property type="entry name" value="Choice_anch_Q_dom"/>
</dbReference>
<dbReference type="InterPro" id="IPR052052">
    <property type="entry name" value="Polysaccharide_Lyase_9"/>
</dbReference>
<dbReference type="NCBIfam" id="TIGR03804">
    <property type="entry name" value="para_beta_helix"/>
    <property type="match status" value="1"/>
</dbReference>
<reference evidence="6 7" key="1">
    <citation type="submission" date="2020-10" db="EMBL/GenBank/DDBJ databases">
        <title>Sequencing the genomes of 1000 actinobacteria strains.</title>
        <authorList>
            <person name="Klenk H.-P."/>
        </authorList>
    </citation>
    <scope>NUCLEOTIDE SEQUENCE [LARGE SCALE GENOMIC DNA]</scope>
    <source>
        <strain evidence="6 7">DSM 7307</strain>
    </source>
</reference>
<dbReference type="InterPro" id="IPR006626">
    <property type="entry name" value="PbH1"/>
</dbReference>
<dbReference type="SMART" id="SM00710">
    <property type="entry name" value="PbH1"/>
    <property type="match status" value="6"/>
</dbReference>